<gene>
    <name evidence="5" type="ORF">PLXY2_LOCUS16781</name>
</gene>
<dbReference type="GO" id="GO:0005615">
    <property type="term" value="C:extracellular space"/>
    <property type="evidence" value="ECO:0007669"/>
    <property type="project" value="TreeGrafter"/>
</dbReference>
<organism evidence="5 6">
    <name type="scientific">Plutella xylostella</name>
    <name type="common">Diamondback moth</name>
    <name type="synonym">Plutella maculipennis</name>
    <dbReference type="NCBI Taxonomy" id="51655"/>
    <lineage>
        <taxon>Eukaryota</taxon>
        <taxon>Metazoa</taxon>
        <taxon>Ecdysozoa</taxon>
        <taxon>Arthropoda</taxon>
        <taxon>Hexapoda</taxon>
        <taxon>Insecta</taxon>
        <taxon>Pterygota</taxon>
        <taxon>Neoptera</taxon>
        <taxon>Endopterygota</taxon>
        <taxon>Lepidoptera</taxon>
        <taxon>Glossata</taxon>
        <taxon>Ditrysia</taxon>
        <taxon>Yponomeutoidea</taxon>
        <taxon>Plutellidae</taxon>
        <taxon>Plutella</taxon>
    </lineage>
</organism>
<dbReference type="GO" id="GO:0042302">
    <property type="term" value="F:structural constituent of cuticle"/>
    <property type="evidence" value="ECO:0007669"/>
    <property type="project" value="UniProtKB-UniRule"/>
</dbReference>
<dbReference type="GO" id="GO:0031012">
    <property type="term" value="C:extracellular matrix"/>
    <property type="evidence" value="ECO:0007669"/>
    <property type="project" value="TreeGrafter"/>
</dbReference>
<feature type="region of interest" description="Disordered" evidence="4">
    <location>
        <begin position="26"/>
        <end position="60"/>
    </location>
</feature>
<evidence type="ECO:0000256" key="2">
    <source>
        <dbReference type="ARBA" id="ARBA00022729"/>
    </source>
</evidence>
<dbReference type="PANTHER" id="PTHR12236">
    <property type="entry name" value="STRUCTURAL CONTITUENT OF CUTICLE"/>
    <property type="match status" value="1"/>
</dbReference>
<dbReference type="InterPro" id="IPR000618">
    <property type="entry name" value="Insect_cuticle"/>
</dbReference>
<reference evidence="5" key="1">
    <citation type="submission" date="2020-11" db="EMBL/GenBank/DDBJ databases">
        <authorList>
            <person name="Whiteford S."/>
        </authorList>
    </citation>
    <scope>NUCLEOTIDE SEQUENCE</scope>
</reference>
<evidence type="ECO:0000256" key="4">
    <source>
        <dbReference type="SAM" id="MobiDB-lite"/>
    </source>
</evidence>
<keyword evidence="2" id="KW-0732">Signal</keyword>
<dbReference type="PROSITE" id="PS00233">
    <property type="entry name" value="CHIT_BIND_RR_1"/>
    <property type="match status" value="1"/>
</dbReference>
<dbReference type="PROSITE" id="PS51155">
    <property type="entry name" value="CHIT_BIND_RR_2"/>
    <property type="match status" value="1"/>
</dbReference>
<feature type="region of interest" description="Disordered" evidence="4">
    <location>
        <begin position="178"/>
        <end position="197"/>
    </location>
</feature>
<keyword evidence="6" id="KW-1185">Reference proteome</keyword>
<evidence type="ECO:0000256" key="3">
    <source>
        <dbReference type="PROSITE-ProRule" id="PRU00497"/>
    </source>
</evidence>
<dbReference type="EMBL" id="CAJHNJ030000691">
    <property type="protein sequence ID" value="CAG9138512.1"/>
    <property type="molecule type" value="Genomic_DNA"/>
</dbReference>
<dbReference type="PANTHER" id="PTHR12236:SF75">
    <property type="entry name" value="CUTICULAR PROTEIN 62BB, ISOFORM A"/>
    <property type="match status" value="1"/>
</dbReference>
<evidence type="ECO:0000313" key="6">
    <source>
        <dbReference type="Proteomes" id="UP000653454"/>
    </source>
</evidence>
<feature type="region of interest" description="Disordered" evidence="4">
    <location>
        <begin position="121"/>
        <end position="169"/>
    </location>
</feature>
<evidence type="ECO:0000256" key="1">
    <source>
        <dbReference type="ARBA" id="ARBA00022460"/>
    </source>
</evidence>
<feature type="compositionally biased region" description="Polar residues" evidence="4">
    <location>
        <begin position="134"/>
        <end position="143"/>
    </location>
</feature>
<dbReference type="AlphaFoldDB" id="A0A8S4GHE4"/>
<proteinExistence type="predicted"/>
<dbReference type="Proteomes" id="UP000653454">
    <property type="component" value="Unassembled WGS sequence"/>
</dbReference>
<accession>A0A8S4GHE4</accession>
<dbReference type="InterPro" id="IPR031311">
    <property type="entry name" value="CHIT_BIND_RR_consensus"/>
</dbReference>
<sequence length="197" mass="21142">MFALSACLQVRGSPVAMLQHPTSSQSFVIHQPQASPSSSGSLGVGPSGSSIGQASGSNLNQPKYEYKYEVSDHGTGDRKSHWESRDGDRVRGVYTLYEPDGALRRVEYTADAVHGFNAIVTREGQSKHHPPQVTPSYGPSSRSGEAYEPSSRAYIPEQRTPSSGYASDRSRAYLGSNAVDNASYGGNTLKDVGPKPY</sequence>
<evidence type="ECO:0000313" key="5">
    <source>
        <dbReference type="EMBL" id="CAG9138512.1"/>
    </source>
</evidence>
<comment type="caution">
    <text evidence="5">The sequence shown here is derived from an EMBL/GenBank/DDBJ whole genome shotgun (WGS) entry which is preliminary data.</text>
</comment>
<protein>
    <submittedName>
        <fullName evidence="5">(diamondback moth) hypothetical protein</fullName>
    </submittedName>
</protein>
<dbReference type="Pfam" id="PF00379">
    <property type="entry name" value="Chitin_bind_4"/>
    <property type="match status" value="1"/>
</dbReference>
<dbReference type="PRINTS" id="PR00947">
    <property type="entry name" value="CUTICLE"/>
</dbReference>
<name>A0A8S4GHE4_PLUXY</name>
<dbReference type="InterPro" id="IPR051217">
    <property type="entry name" value="Insect_Cuticle_Struc_Prot"/>
</dbReference>
<keyword evidence="1 3" id="KW-0193">Cuticle</keyword>